<keyword evidence="1" id="KW-0812">Transmembrane</keyword>
<dbReference type="Proteomes" id="UP000000392">
    <property type="component" value="Chromosome"/>
</dbReference>
<reference evidence="2 3" key="1">
    <citation type="journal article" date="2010" name="J. Bacteriol.">
        <title>Complete genome sequence of the diesel-degrading Acinetobacter sp. strain DR1.</title>
        <authorList>
            <person name="Jung J."/>
            <person name="Baek J.H."/>
            <person name="Park W."/>
        </authorList>
    </citation>
    <scope>NUCLEOTIDE SEQUENCE [LARGE SCALE GENOMIC DNA]</scope>
    <source>
        <strain evidence="3">JCM 16667 / KCTC 23045 / DR1</strain>
    </source>
</reference>
<name>A0AAN0UEN8_ACISD</name>
<organism evidence="2 3">
    <name type="scientific">Acinetobacter oleivorans (strain JCM 16667 / KCTC 23045 / DR1)</name>
    <dbReference type="NCBI Taxonomy" id="436717"/>
    <lineage>
        <taxon>Bacteria</taxon>
        <taxon>Pseudomonadati</taxon>
        <taxon>Pseudomonadota</taxon>
        <taxon>Gammaproteobacteria</taxon>
        <taxon>Moraxellales</taxon>
        <taxon>Moraxellaceae</taxon>
        <taxon>Acinetobacter</taxon>
    </lineage>
</organism>
<dbReference type="GeneID" id="9383909"/>
<proteinExistence type="predicted"/>
<sequence>MAKDKRTKNESSSGFFQEFIDQLITAIFGELLIYIIALLFMSAFGGIIFAAICFSWGVLFLLLPFAVLIYILFKKYSR</sequence>
<gene>
    <name evidence="2" type="ordered locus">AOLE_17365</name>
</gene>
<feature type="transmembrane region" description="Helical" evidence="1">
    <location>
        <begin position="20"/>
        <end position="41"/>
    </location>
</feature>
<keyword evidence="1" id="KW-0472">Membrane</keyword>
<keyword evidence="1" id="KW-1133">Transmembrane helix</keyword>
<dbReference type="RefSeq" id="WP_013199030.1">
    <property type="nucleotide sequence ID" value="NC_014259.1"/>
</dbReference>
<evidence type="ECO:0000313" key="3">
    <source>
        <dbReference type="Proteomes" id="UP000000392"/>
    </source>
</evidence>
<evidence type="ECO:0000313" key="2">
    <source>
        <dbReference type="EMBL" id="ADI92358.1"/>
    </source>
</evidence>
<feature type="transmembrane region" description="Helical" evidence="1">
    <location>
        <begin position="47"/>
        <end position="73"/>
    </location>
</feature>
<dbReference type="KEGG" id="acd:AOLE_17365"/>
<evidence type="ECO:0000256" key="1">
    <source>
        <dbReference type="SAM" id="Phobius"/>
    </source>
</evidence>
<dbReference type="EMBL" id="CP002080">
    <property type="protein sequence ID" value="ADI92358.1"/>
    <property type="molecule type" value="Genomic_DNA"/>
</dbReference>
<protein>
    <submittedName>
        <fullName evidence="2">Uncharacterized protein</fullName>
    </submittedName>
</protein>
<accession>A0AAN0UEN8</accession>
<dbReference type="AlphaFoldDB" id="A0AAN0UEN8"/>